<keyword evidence="6 8" id="KW-0472">Membrane</keyword>
<dbReference type="Pfam" id="PF00795">
    <property type="entry name" value="CN_hydrolase"/>
    <property type="match status" value="1"/>
</dbReference>
<dbReference type="PANTHER" id="PTHR38686:SF1">
    <property type="entry name" value="APOLIPOPROTEIN N-ACYLTRANSFERASE"/>
    <property type="match status" value="1"/>
</dbReference>
<feature type="transmembrane region" description="Helical" evidence="8">
    <location>
        <begin position="516"/>
        <end position="535"/>
    </location>
</feature>
<dbReference type="InterPro" id="IPR004563">
    <property type="entry name" value="Apolipo_AcylTrfase"/>
</dbReference>
<keyword evidence="3 8" id="KW-0808">Transferase</keyword>
<dbReference type="InterPro" id="IPR036526">
    <property type="entry name" value="C-N_Hydrolase_sf"/>
</dbReference>
<evidence type="ECO:0000313" key="11">
    <source>
        <dbReference type="EMBL" id="OYN86391.1"/>
    </source>
</evidence>
<evidence type="ECO:0000256" key="7">
    <source>
        <dbReference type="ARBA" id="ARBA00023315"/>
    </source>
</evidence>
<dbReference type="UniPathway" id="UPA00666"/>
<organism evidence="11 12">
    <name type="scientific">Parenemella sanctibonifatiensis</name>
    <dbReference type="NCBI Taxonomy" id="2016505"/>
    <lineage>
        <taxon>Bacteria</taxon>
        <taxon>Bacillati</taxon>
        <taxon>Actinomycetota</taxon>
        <taxon>Actinomycetes</taxon>
        <taxon>Propionibacteriales</taxon>
        <taxon>Propionibacteriaceae</taxon>
        <taxon>Parenemella</taxon>
    </lineage>
</organism>
<evidence type="ECO:0000313" key="12">
    <source>
        <dbReference type="Proteomes" id="UP000216533"/>
    </source>
</evidence>
<feature type="transmembrane region" description="Helical" evidence="8">
    <location>
        <begin position="193"/>
        <end position="219"/>
    </location>
</feature>
<accession>A0A255E615</accession>
<dbReference type="NCBIfam" id="TIGR00546">
    <property type="entry name" value="lnt"/>
    <property type="match status" value="1"/>
</dbReference>
<proteinExistence type="inferred from homology"/>
<feature type="transmembrane region" description="Helical" evidence="8">
    <location>
        <begin position="88"/>
        <end position="105"/>
    </location>
</feature>
<evidence type="ECO:0000256" key="3">
    <source>
        <dbReference type="ARBA" id="ARBA00022679"/>
    </source>
</evidence>
<comment type="function">
    <text evidence="8">Catalyzes the phospholipid dependent N-acylation of the N-terminal cysteine of apolipoprotein, the last step in lipoprotein maturation.</text>
</comment>
<dbReference type="Proteomes" id="UP000216533">
    <property type="component" value="Unassembled WGS sequence"/>
</dbReference>
<comment type="similarity">
    <text evidence="8">Belongs to the CN hydrolase family. Apolipoprotein N-acyltransferase subfamily.</text>
</comment>
<keyword evidence="11" id="KW-0449">Lipoprotein</keyword>
<dbReference type="RefSeq" id="WP_094450961.1">
    <property type="nucleotide sequence ID" value="NZ_NMVI01000018.1"/>
</dbReference>
<sequence length="544" mass="57900">MSTTTGAAADEPTDQNEAGQTEAGPNRVGDQHEVVRPTAIMPLFQAVVAGSIGAGLLILSFPEPGWWWAAFPAVALLWAALRGRSIGGAVLVGILAGLTFHLGLLRWATLFLGPLPWAALGVEQALWWIPMAIAWTLTSRWLPHLGRWGTRLVPVVAGGLWLGRETLAGAVPYEGFAWGRIGQAQGSGPLVELASWIGVTGLTLLVATVSVAAVELALAAANRPAGERRPVAITAGAILVTLIALTLVPIHRLPVTDSITVAAIQGGSDKAGYFNGGEPGEVRQAHALATDLLEPGSTDLIVWPEAAAEWDSANDRTTGPVLDAVYARHQTPMLVGWIRREGDLYHTSYAPWPRTDQVYDKHRPVPFGEYVPDRELWRRFAPELIDLIGRDFTPGTGAPVLEAAGTTVGVAICYDIIDDDLMREMVANDAGWIVSPTNNADFGRTDELWQQTQIAQLRAVESGRTVVQASTVGPTIAFGPDGRVLAQADDIYTPAAVVVEVEVRTGATAAMTIGPGLAWTWQVTSVLLLVVAGVVKRVTSNRIA</sequence>
<comment type="pathway">
    <text evidence="8">Protein modification; lipoprotein biosynthesis (N-acyl transfer).</text>
</comment>
<evidence type="ECO:0000256" key="9">
    <source>
        <dbReference type="SAM" id="MobiDB-lite"/>
    </source>
</evidence>
<keyword evidence="2 8" id="KW-1003">Cell membrane</keyword>
<feature type="transmembrane region" description="Helical" evidence="8">
    <location>
        <begin position="65"/>
        <end position="81"/>
    </location>
</feature>
<comment type="subcellular location">
    <subcellularLocation>
        <location evidence="1 8">Cell membrane</location>
        <topology evidence="1 8">Multi-pass membrane protein</topology>
    </subcellularLocation>
</comment>
<comment type="caution">
    <text evidence="11">The sequence shown here is derived from an EMBL/GenBank/DDBJ whole genome shotgun (WGS) entry which is preliminary data.</text>
</comment>
<name>A0A255E615_9ACTN</name>
<dbReference type="EC" id="2.3.1.269" evidence="8"/>
<feature type="domain" description="CN hydrolase" evidence="10">
    <location>
        <begin position="259"/>
        <end position="505"/>
    </location>
</feature>
<keyword evidence="4 8" id="KW-0812">Transmembrane</keyword>
<dbReference type="PROSITE" id="PS50263">
    <property type="entry name" value="CN_HYDROLASE"/>
    <property type="match status" value="1"/>
</dbReference>
<comment type="catalytic activity">
    <reaction evidence="8">
        <text>N-terminal S-1,2-diacyl-sn-glyceryl-L-cysteinyl-[lipoprotein] + a glycerophospholipid = N-acyl-S-1,2-diacyl-sn-glyceryl-L-cysteinyl-[lipoprotein] + a 2-acyl-sn-glycero-3-phospholipid + H(+)</text>
        <dbReference type="Rhea" id="RHEA:48228"/>
        <dbReference type="Rhea" id="RHEA-COMP:14681"/>
        <dbReference type="Rhea" id="RHEA-COMP:14684"/>
        <dbReference type="ChEBI" id="CHEBI:15378"/>
        <dbReference type="ChEBI" id="CHEBI:136912"/>
        <dbReference type="ChEBI" id="CHEBI:140656"/>
        <dbReference type="ChEBI" id="CHEBI:140657"/>
        <dbReference type="ChEBI" id="CHEBI:140660"/>
        <dbReference type="EC" id="2.3.1.269"/>
    </reaction>
</comment>
<dbReference type="GO" id="GO:0005886">
    <property type="term" value="C:plasma membrane"/>
    <property type="evidence" value="ECO:0007669"/>
    <property type="project" value="UniProtKB-SubCell"/>
</dbReference>
<dbReference type="AlphaFoldDB" id="A0A255E615"/>
<feature type="region of interest" description="Disordered" evidence="9">
    <location>
        <begin position="1"/>
        <end position="28"/>
    </location>
</feature>
<evidence type="ECO:0000256" key="6">
    <source>
        <dbReference type="ARBA" id="ARBA00023136"/>
    </source>
</evidence>
<evidence type="ECO:0000256" key="4">
    <source>
        <dbReference type="ARBA" id="ARBA00022692"/>
    </source>
</evidence>
<dbReference type="GO" id="GO:0042158">
    <property type="term" value="P:lipoprotein biosynthetic process"/>
    <property type="evidence" value="ECO:0007669"/>
    <property type="project" value="UniProtKB-UniRule"/>
</dbReference>
<protein>
    <recommendedName>
        <fullName evidence="8">Apolipoprotein N-acyltransferase</fullName>
        <shortName evidence="8">ALP N-acyltransferase</shortName>
        <ecNumber evidence="8">2.3.1.269</ecNumber>
    </recommendedName>
</protein>
<dbReference type="EMBL" id="NMVI01000018">
    <property type="protein sequence ID" value="OYN86391.1"/>
    <property type="molecule type" value="Genomic_DNA"/>
</dbReference>
<dbReference type="InterPro" id="IPR045378">
    <property type="entry name" value="LNT_N"/>
</dbReference>
<dbReference type="Gene3D" id="3.60.110.10">
    <property type="entry name" value="Carbon-nitrogen hydrolase"/>
    <property type="match status" value="1"/>
</dbReference>
<feature type="transmembrane region" description="Helical" evidence="8">
    <location>
        <begin position="231"/>
        <end position="250"/>
    </location>
</feature>
<dbReference type="InterPro" id="IPR003010">
    <property type="entry name" value="C-N_Hydrolase"/>
</dbReference>
<dbReference type="HAMAP" id="MF_01148">
    <property type="entry name" value="Lnt"/>
    <property type="match status" value="1"/>
</dbReference>
<keyword evidence="7 8" id="KW-0012">Acyltransferase</keyword>
<evidence type="ECO:0000256" key="1">
    <source>
        <dbReference type="ARBA" id="ARBA00004651"/>
    </source>
</evidence>
<gene>
    <name evidence="8 11" type="primary">lnt</name>
    <name evidence="11" type="ORF">CGZ92_08525</name>
</gene>
<dbReference type="SUPFAM" id="SSF56317">
    <property type="entry name" value="Carbon-nitrogen hydrolase"/>
    <property type="match status" value="1"/>
</dbReference>
<feature type="transmembrane region" description="Helical" evidence="8">
    <location>
        <begin position="39"/>
        <end position="59"/>
    </location>
</feature>
<evidence type="ECO:0000259" key="10">
    <source>
        <dbReference type="PROSITE" id="PS50263"/>
    </source>
</evidence>
<dbReference type="GO" id="GO:0016410">
    <property type="term" value="F:N-acyltransferase activity"/>
    <property type="evidence" value="ECO:0007669"/>
    <property type="project" value="UniProtKB-UniRule"/>
</dbReference>
<keyword evidence="5 8" id="KW-1133">Transmembrane helix</keyword>
<dbReference type="CDD" id="cd07571">
    <property type="entry name" value="ALP_N-acyl_transferase"/>
    <property type="match status" value="1"/>
</dbReference>
<evidence type="ECO:0000256" key="2">
    <source>
        <dbReference type="ARBA" id="ARBA00022475"/>
    </source>
</evidence>
<reference evidence="11 12" key="1">
    <citation type="submission" date="2017-07" db="EMBL/GenBank/DDBJ databases">
        <title>Draft whole genome sequences of clinical Proprionibacteriaceae strains.</title>
        <authorList>
            <person name="Bernier A.-M."/>
            <person name="Bernard K."/>
            <person name="Domingo M.-C."/>
        </authorList>
    </citation>
    <scope>NUCLEOTIDE SEQUENCE [LARGE SCALE GENOMIC DNA]</scope>
    <source>
        <strain evidence="11 12">NML 160184</strain>
    </source>
</reference>
<evidence type="ECO:0000256" key="5">
    <source>
        <dbReference type="ARBA" id="ARBA00022989"/>
    </source>
</evidence>
<evidence type="ECO:0000256" key="8">
    <source>
        <dbReference type="HAMAP-Rule" id="MF_01148"/>
    </source>
</evidence>
<dbReference type="Pfam" id="PF20154">
    <property type="entry name" value="LNT_N"/>
    <property type="match status" value="1"/>
</dbReference>
<dbReference type="PANTHER" id="PTHR38686">
    <property type="entry name" value="APOLIPOPROTEIN N-ACYLTRANSFERASE"/>
    <property type="match status" value="1"/>
</dbReference>